<dbReference type="SMART" id="SM00487">
    <property type="entry name" value="DEXDc"/>
    <property type="match status" value="1"/>
</dbReference>
<feature type="domain" description="PAZ" evidence="21">
    <location>
        <begin position="989"/>
        <end position="1110"/>
    </location>
</feature>
<evidence type="ECO:0000313" key="25">
    <source>
        <dbReference type="EMBL" id="CDS05620.1"/>
    </source>
</evidence>
<dbReference type="Pfam" id="PF00636">
    <property type="entry name" value="Ribonuclease_3"/>
    <property type="match status" value="2"/>
</dbReference>
<evidence type="ECO:0000256" key="10">
    <source>
        <dbReference type="ARBA" id="ARBA00022806"/>
    </source>
</evidence>
<keyword evidence="12" id="KW-0460">Magnesium</keyword>
<evidence type="ECO:0000256" key="7">
    <source>
        <dbReference type="ARBA" id="ARBA00022741"/>
    </source>
</evidence>
<dbReference type="InterPro" id="IPR006935">
    <property type="entry name" value="Helicase/UvrB_N"/>
</dbReference>
<dbReference type="InterPro" id="IPR003100">
    <property type="entry name" value="PAZ_dom"/>
</dbReference>
<comment type="similarity">
    <text evidence="17 18">Belongs to the helicase family. Dicer subfamily.</text>
</comment>
<dbReference type="EMBL" id="LK023317">
    <property type="protein sequence ID" value="CDS05620.1"/>
    <property type="molecule type" value="Genomic_DNA"/>
</dbReference>
<keyword evidence="13 18" id="KW-0694">RNA-binding</keyword>
<evidence type="ECO:0000256" key="2">
    <source>
        <dbReference type="ARBA" id="ARBA00001946"/>
    </source>
</evidence>
<proteinExistence type="inferred from homology"/>
<dbReference type="SUPFAM" id="SSF69065">
    <property type="entry name" value="RNase III domain-like"/>
    <property type="match status" value="2"/>
</dbReference>
<evidence type="ECO:0000256" key="6">
    <source>
        <dbReference type="ARBA" id="ARBA00022737"/>
    </source>
</evidence>
<feature type="domain" description="Helicase ATP-binding" evidence="22">
    <location>
        <begin position="95"/>
        <end position="277"/>
    </location>
</feature>
<dbReference type="PROSITE" id="PS50821">
    <property type="entry name" value="PAZ"/>
    <property type="match status" value="1"/>
</dbReference>
<feature type="compositionally biased region" description="Acidic residues" evidence="19">
    <location>
        <begin position="745"/>
        <end position="758"/>
    </location>
</feature>
<dbReference type="InterPro" id="IPR027417">
    <property type="entry name" value="P-loop_NTPase"/>
</dbReference>
<organism evidence="25">
    <name type="scientific">Lichtheimia ramosa</name>
    <dbReference type="NCBI Taxonomy" id="688394"/>
    <lineage>
        <taxon>Eukaryota</taxon>
        <taxon>Fungi</taxon>
        <taxon>Fungi incertae sedis</taxon>
        <taxon>Mucoromycota</taxon>
        <taxon>Mucoromycotina</taxon>
        <taxon>Mucoromycetes</taxon>
        <taxon>Mucorales</taxon>
        <taxon>Lichtheimiaceae</taxon>
        <taxon>Lichtheimia</taxon>
    </lineage>
</organism>
<dbReference type="PANTHER" id="PTHR14950:SF37">
    <property type="entry name" value="ENDORIBONUCLEASE DICER"/>
    <property type="match status" value="1"/>
</dbReference>
<dbReference type="PROSITE" id="PS51192">
    <property type="entry name" value="HELICASE_ATP_BIND_1"/>
    <property type="match status" value="1"/>
</dbReference>
<evidence type="ECO:0000256" key="5">
    <source>
        <dbReference type="ARBA" id="ARBA00022723"/>
    </source>
</evidence>
<dbReference type="GO" id="GO:0004525">
    <property type="term" value="F:ribonuclease III activity"/>
    <property type="evidence" value="ECO:0007669"/>
    <property type="project" value="InterPro"/>
</dbReference>
<keyword evidence="6" id="KW-0677">Repeat</keyword>
<evidence type="ECO:0000256" key="4">
    <source>
        <dbReference type="ARBA" id="ARBA00022722"/>
    </source>
</evidence>
<feature type="region of interest" description="Disordered" evidence="19">
    <location>
        <begin position="1"/>
        <end position="32"/>
    </location>
</feature>
<dbReference type="OrthoDB" id="416741at2759"/>
<name>A0A077WDX5_9FUNG</name>
<dbReference type="PROSITE" id="PS51194">
    <property type="entry name" value="HELICASE_CTER"/>
    <property type="match status" value="1"/>
</dbReference>
<dbReference type="CDD" id="cd00593">
    <property type="entry name" value="RIBOc"/>
    <property type="match status" value="2"/>
</dbReference>
<keyword evidence="8" id="KW-0255">Endonuclease</keyword>
<feature type="region of interest" description="Disordered" evidence="19">
    <location>
        <begin position="740"/>
        <end position="761"/>
    </location>
</feature>
<keyword evidence="9" id="KW-0378">Hydrolase</keyword>
<accession>A0A077WDX5</accession>
<dbReference type="CDD" id="cd18034">
    <property type="entry name" value="DEXHc_dicer"/>
    <property type="match status" value="1"/>
</dbReference>
<evidence type="ECO:0000256" key="13">
    <source>
        <dbReference type="ARBA" id="ARBA00022884"/>
    </source>
</evidence>
<sequence length="1606" mass="184001">MAPPTATNEPPILLDTTMDPEETSNINDMDPNVLSRYIDPEFLNAKPDDRVRTVEQALTQEQEELEDPPELLNDFEVEEQTKPMALEPREYQYELYLKAVEENVIAVLDTGSGKTLIAVMLIKTIAAQEREERLKRRHTKLTFFLVDRVPLVFQQSEVIAANCDVKVKAMCGQMDVDNWTEKQWRLIFEENDVCVMTAQIFLDTLRHGYIHMDKVNLIIFDECHHATKKHPYNLIMREFYHHIPRNQDRPKIFGMTASPMHAKSGVQYSAMQLEKNLDSRIYTATNVKQLLESVNRPKEITIGYSVSHRYERTPLTTRISEKIGVIERYRRCFDVAANVLDHLGPWCCDRLWRYMLEAVDGSVLMDLKGVPKEQMEEENQALSEAYKMTENAAPDNPGFRDSSLLTSKVQQLLSILHAYAKGLDDFCGIIFVERRHTAVALHLLIEACKTFHDHGIRCDILIGHGTKEDGDVQMKFKDQNKTIRRFRNGEINLLIATNVAEEGLDIQPCNVVIRFDFFTTLIGYIQSRGRARKPNSKYVILMEEDNESQKSKLDEFRDLEDEMKEFCRELPEERNMASKYADSMYPDEDFYESDDDDDDEFSLEHMYIVLETKATVTLHSSVPLIHRYCGSLPSDSFTVLQPVFEIYPTADGFTCTLRLPSNAAVKEVHSEIARTKARAKRLAALKACRLLHSRGALDNHLMPKAQKREMLGEMAPQYDENGFIIGSRRRRGVYEKRSPRFWEREQEEEEEEQEEETADEKKIALMLDTKPSVIEKRLRVNQDIIPNGHDNSSNDQLVPEQSQSNGCLTPEPAHPNGVKETKADSPTTADSMPNGNITHSSNGNTAMDTAEESKEPPADIGPGPFNVWITSINLEPPHTMIIPVRRLVLITWKELPKIPEFPLFSKGTPFTCSFKCDPYSCTVDRETIDLLAAFTLRLTSSITNKNFECPLIDFPYFIAPLNLMHDGNVQYTLKSSSFQDSVDWAAMQQTIQFKGEPVNMDNLEQSIHDRIIIDSFDSSRRYLIRDIRHDLHPFTPVPSDMNIRETGFETFAAFYQETWNAQVTRPDQPLVQVQRINKVMNYMMAVESAPPVEKKRTATFVIPEFCVLFPINASIYQSAMFLPSLMSRLDSYLLVKEAAQRYDLPVNDNLILEAYTTPSASMAMNYERLETLGDSLLKFLATIRLYINFPFSNEGELHCLRIRVICNRALYRAAKRLKIFRYVTSHAFNRRYWRPHHFTTPNDTPDTLKEVRQHMLSDKTLADIVEATLGAAYLSNDLEGGLKTAIAMQIPFDDIQQWSDFTPTFLQNRDKVPARAEARALRSLSLSRVQEITGYTFNTPLLVVEALTHASLPNSSAPCYQRLEFLGDAILDFLVIRYLFTKYPEADPGLITDLKDSCVNNHVLSIICVENMLHTQIIHYSGRLVRSIEEFCKEVEGMKKDGRAVGEYWRDLMIPKVLSDVVESMLGAIFVDAGFDLKPVEKLFEKWMHPIFNKHVTPSTLQVHPLRRLTTDLQRLGCEGFMLRNHTTESNAHDSQKCVIFLHDQPLATGASDNVKAARRNAATKAVARLKEDPEIVNRICDCGILRRKRKKVVYVSDDEEIEVQK</sequence>
<reference evidence="25" key="1">
    <citation type="journal article" date="2014" name="Genome Announc.">
        <title>De novo whole-genome sequence and genome annotation of Lichtheimia ramosa.</title>
        <authorList>
            <person name="Linde J."/>
            <person name="Schwartze V."/>
            <person name="Binder U."/>
            <person name="Lass-Florl C."/>
            <person name="Voigt K."/>
            <person name="Horn F."/>
        </authorList>
    </citation>
    <scope>NUCLEOTIDE SEQUENCE</scope>
    <source>
        <strain evidence="25">JMRC FSU:6197</strain>
    </source>
</reference>
<dbReference type="PROSITE" id="PS00517">
    <property type="entry name" value="RNASE_3_1"/>
    <property type="match status" value="1"/>
</dbReference>
<evidence type="ECO:0000256" key="9">
    <source>
        <dbReference type="ARBA" id="ARBA00022801"/>
    </source>
</evidence>
<keyword evidence="11" id="KW-0067">ATP-binding</keyword>
<dbReference type="SMART" id="SM00535">
    <property type="entry name" value="RIBOc"/>
    <property type="match status" value="2"/>
</dbReference>
<feature type="domain" description="Dicer dsRNA-binding fold" evidence="24">
    <location>
        <begin position="621"/>
        <end position="711"/>
    </location>
</feature>
<gene>
    <name evidence="25" type="ORF">LRAMOSA08148</name>
</gene>
<evidence type="ECO:0000256" key="8">
    <source>
        <dbReference type="ARBA" id="ARBA00022759"/>
    </source>
</evidence>
<dbReference type="PROSITE" id="PS50142">
    <property type="entry name" value="RNASE_3_2"/>
    <property type="match status" value="2"/>
</dbReference>
<evidence type="ECO:0000256" key="3">
    <source>
        <dbReference type="ARBA" id="ARBA00022721"/>
    </source>
</evidence>
<evidence type="ECO:0000256" key="15">
    <source>
        <dbReference type="ARBA" id="ARBA00023211"/>
    </source>
</evidence>
<keyword evidence="7" id="KW-0547">Nucleotide-binding</keyword>
<evidence type="ECO:0000256" key="1">
    <source>
        <dbReference type="ARBA" id="ARBA00001936"/>
    </source>
</evidence>
<dbReference type="InterPro" id="IPR036389">
    <property type="entry name" value="RNase_III_sf"/>
</dbReference>
<evidence type="ECO:0000259" key="24">
    <source>
        <dbReference type="PROSITE" id="PS51327"/>
    </source>
</evidence>
<evidence type="ECO:0000256" key="18">
    <source>
        <dbReference type="PROSITE-ProRule" id="PRU00657"/>
    </source>
</evidence>
<evidence type="ECO:0000256" key="11">
    <source>
        <dbReference type="ARBA" id="ARBA00022840"/>
    </source>
</evidence>
<dbReference type="Pfam" id="PF02170">
    <property type="entry name" value="PAZ"/>
    <property type="match status" value="1"/>
</dbReference>
<dbReference type="FunFam" id="1.10.1520.10:FF:000004">
    <property type="entry name" value="Endoribonuclease dicer-like 1"/>
    <property type="match status" value="1"/>
</dbReference>
<dbReference type="Pfam" id="PF00271">
    <property type="entry name" value="Helicase_C"/>
    <property type="match status" value="1"/>
</dbReference>
<feature type="compositionally biased region" description="Polar residues" evidence="19">
    <location>
        <begin position="789"/>
        <end position="807"/>
    </location>
</feature>
<dbReference type="GO" id="GO:0046872">
    <property type="term" value="F:metal ion binding"/>
    <property type="evidence" value="ECO:0007669"/>
    <property type="project" value="UniProtKB-KW"/>
</dbReference>
<dbReference type="Pfam" id="PF03368">
    <property type="entry name" value="Dicer_dimer"/>
    <property type="match status" value="1"/>
</dbReference>
<dbReference type="Pfam" id="PF04851">
    <property type="entry name" value="ResIII"/>
    <property type="match status" value="1"/>
</dbReference>
<comment type="cofactor">
    <cofactor evidence="2">
        <name>Mg(2+)</name>
        <dbReference type="ChEBI" id="CHEBI:18420"/>
    </cofactor>
</comment>
<keyword evidence="3" id="KW-0930">Antiviral protein</keyword>
<evidence type="ECO:0008006" key="26">
    <source>
        <dbReference type="Google" id="ProtNLM"/>
    </source>
</evidence>
<dbReference type="SUPFAM" id="SSF52540">
    <property type="entry name" value="P-loop containing nucleoside triphosphate hydrolases"/>
    <property type="match status" value="1"/>
</dbReference>
<dbReference type="GO" id="GO:0003677">
    <property type="term" value="F:DNA binding"/>
    <property type="evidence" value="ECO:0007669"/>
    <property type="project" value="InterPro"/>
</dbReference>
<evidence type="ECO:0000256" key="14">
    <source>
        <dbReference type="ARBA" id="ARBA00023158"/>
    </source>
</evidence>
<evidence type="ECO:0000256" key="16">
    <source>
        <dbReference type="ARBA" id="ARBA00025403"/>
    </source>
</evidence>
<dbReference type="InterPro" id="IPR001650">
    <property type="entry name" value="Helicase_C-like"/>
</dbReference>
<dbReference type="GO" id="GO:0003723">
    <property type="term" value="F:RNA binding"/>
    <property type="evidence" value="ECO:0007669"/>
    <property type="project" value="UniProtKB-UniRule"/>
</dbReference>
<evidence type="ECO:0000259" key="22">
    <source>
        <dbReference type="PROSITE" id="PS51192"/>
    </source>
</evidence>
<keyword evidence="14" id="KW-0943">RNA-mediated gene silencing</keyword>
<comment type="function">
    <text evidence="16">Dicer-like endonuclease involved in cleaving double-stranded RNA in the RNA interference (RNAi) pathway. Produces 21 to 25 bp dsRNAs (siRNAs) which target the selective destruction of homologous RNAs leading to sequence-specific suppression of gene expression, called post-transcriptional gene silencing (PTGS). Part of a broad host defense response against viral infection and transposons.</text>
</comment>
<evidence type="ECO:0000259" key="23">
    <source>
        <dbReference type="PROSITE" id="PS51194"/>
    </source>
</evidence>
<dbReference type="CDD" id="cd18802">
    <property type="entry name" value="SF2_C_dicer"/>
    <property type="match status" value="1"/>
</dbReference>
<dbReference type="PROSITE" id="PS51327">
    <property type="entry name" value="DICER_DSRBF"/>
    <property type="match status" value="1"/>
</dbReference>
<evidence type="ECO:0000256" key="12">
    <source>
        <dbReference type="ARBA" id="ARBA00022842"/>
    </source>
</evidence>
<feature type="domain" description="RNase III" evidence="20">
    <location>
        <begin position="1326"/>
        <end position="1474"/>
    </location>
</feature>
<dbReference type="InterPro" id="IPR038248">
    <property type="entry name" value="Dicer_dimer_sf"/>
</dbReference>
<dbReference type="SUPFAM" id="SSF101690">
    <property type="entry name" value="PAZ domain"/>
    <property type="match status" value="1"/>
</dbReference>
<keyword evidence="5" id="KW-0479">Metal-binding</keyword>
<dbReference type="SMART" id="SM00949">
    <property type="entry name" value="PAZ"/>
    <property type="match status" value="1"/>
</dbReference>
<evidence type="ECO:0000256" key="19">
    <source>
        <dbReference type="SAM" id="MobiDB-lite"/>
    </source>
</evidence>
<dbReference type="Gene3D" id="3.30.160.380">
    <property type="entry name" value="Dicer dimerisation domain"/>
    <property type="match status" value="1"/>
</dbReference>
<dbReference type="InterPro" id="IPR036085">
    <property type="entry name" value="PAZ_dom_sf"/>
</dbReference>
<dbReference type="GO" id="GO:0005524">
    <property type="term" value="F:ATP binding"/>
    <property type="evidence" value="ECO:0007669"/>
    <property type="project" value="UniProtKB-KW"/>
</dbReference>
<feature type="compositionally biased region" description="Polar residues" evidence="19">
    <location>
        <begin position="824"/>
        <end position="847"/>
    </location>
</feature>
<dbReference type="SMART" id="SM00490">
    <property type="entry name" value="HELICc"/>
    <property type="match status" value="1"/>
</dbReference>
<dbReference type="GO" id="GO:0050688">
    <property type="term" value="P:regulation of defense response to virus"/>
    <property type="evidence" value="ECO:0007669"/>
    <property type="project" value="UniProtKB-KW"/>
</dbReference>
<feature type="domain" description="RNase III" evidence="20">
    <location>
        <begin position="1126"/>
        <end position="1277"/>
    </location>
</feature>
<evidence type="ECO:0000259" key="21">
    <source>
        <dbReference type="PROSITE" id="PS50821"/>
    </source>
</evidence>
<dbReference type="FunFam" id="3.40.50.300:FF:001669">
    <property type="entry name" value="Dicer-like protein 1"/>
    <property type="match status" value="1"/>
</dbReference>
<keyword evidence="4" id="KW-0540">Nuclease</keyword>
<dbReference type="InterPro" id="IPR000999">
    <property type="entry name" value="RNase_III_dom"/>
</dbReference>
<dbReference type="InterPro" id="IPR005034">
    <property type="entry name" value="Dicer_dimerisation"/>
</dbReference>
<dbReference type="InterPro" id="IPR014001">
    <property type="entry name" value="Helicase_ATP-bd"/>
</dbReference>
<protein>
    <recommendedName>
        <fullName evidence="26">Dicer-like protein 1</fullName>
    </recommendedName>
</protein>
<keyword evidence="10" id="KW-0347">Helicase</keyword>
<keyword evidence="15" id="KW-0464">Manganese</keyword>
<dbReference type="Gene3D" id="2.170.260.10">
    <property type="entry name" value="paz domain"/>
    <property type="match status" value="1"/>
</dbReference>
<comment type="cofactor">
    <cofactor evidence="1">
        <name>Mn(2+)</name>
        <dbReference type="ChEBI" id="CHEBI:29035"/>
    </cofactor>
</comment>
<dbReference type="Gene3D" id="3.40.50.300">
    <property type="entry name" value="P-loop containing nucleotide triphosphate hydrolases"/>
    <property type="match status" value="2"/>
</dbReference>
<dbReference type="GO" id="GO:0004386">
    <property type="term" value="F:helicase activity"/>
    <property type="evidence" value="ECO:0007669"/>
    <property type="project" value="UniProtKB-KW"/>
</dbReference>
<dbReference type="Gene3D" id="1.10.1520.10">
    <property type="entry name" value="Ribonuclease III domain"/>
    <property type="match status" value="2"/>
</dbReference>
<evidence type="ECO:0000259" key="20">
    <source>
        <dbReference type="PROSITE" id="PS50142"/>
    </source>
</evidence>
<evidence type="ECO:0000256" key="17">
    <source>
        <dbReference type="ARBA" id="ARBA00035116"/>
    </source>
</evidence>
<dbReference type="FunFam" id="3.30.160.380:FF:000001">
    <property type="entry name" value="Endoribonuclease dicer-like 1"/>
    <property type="match status" value="1"/>
</dbReference>
<dbReference type="FunFam" id="3.40.50.300:FF:000628">
    <property type="entry name" value="Endoribonuclease Dicer"/>
    <property type="match status" value="1"/>
</dbReference>
<dbReference type="PANTHER" id="PTHR14950">
    <property type="entry name" value="DICER-RELATED"/>
    <property type="match status" value="1"/>
</dbReference>
<feature type="region of interest" description="Disordered" evidence="19">
    <location>
        <begin position="784"/>
        <end position="862"/>
    </location>
</feature>
<feature type="domain" description="Helicase C-terminal" evidence="23">
    <location>
        <begin position="408"/>
        <end position="571"/>
    </location>
</feature>
<dbReference type="GO" id="GO:0031047">
    <property type="term" value="P:regulatory ncRNA-mediated gene silencing"/>
    <property type="evidence" value="ECO:0007669"/>
    <property type="project" value="UniProtKB-KW"/>
</dbReference>
<dbReference type="GO" id="GO:0006396">
    <property type="term" value="P:RNA processing"/>
    <property type="evidence" value="ECO:0007669"/>
    <property type="project" value="InterPro"/>
</dbReference>